<dbReference type="PIRSF" id="PIRSF026649">
    <property type="entry name" value="MsbB"/>
    <property type="match status" value="1"/>
</dbReference>
<evidence type="ECO:0000256" key="5">
    <source>
        <dbReference type="ARBA" id="ARBA00023136"/>
    </source>
</evidence>
<reference evidence="8" key="1">
    <citation type="submission" date="2015-08" db="EMBL/GenBank/DDBJ databases">
        <authorList>
            <person name="Varghese N."/>
        </authorList>
    </citation>
    <scope>NUCLEOTIDE SEQUENCE [LARGE SCALE GENOMIC DNA]</scope>
    <source>
        <strain evidence="8">JCM 18476</strain>
    </source>
</reference>
<evidence type="ECO:0000313" key="8">
    <source>
        <dbReference type="Proteomes" id="UP000182769"/>
    </source>
</evidence>
<comment type="subcellular location">
    <subcellularLocation>
        <location evidence="1">Cell inner membrane</location>
    </subcellularLocation>
</comment>
<dbReference type="EMBL" id="CYHG01000004">
    <property type="protein sequence ID" value="CUB03682.1"/>
    <property type="molecule type" value="Genomic_DNA"/>
</dbReference>
<keyword evidence="3" id="KW-0997">Cell inner membrane</keyword>
<gene>
    <name evidence="7" type="ORF">Ga0061065_104113</name>
</gene>
<dbReference type="PANTHER" id="PTHR30606:SF10">
    <property type="entry name" value="PHOSPHATIDYLINOSITOL MANNOSIDE ACYLTRANSFERASE"/>
    <property type="match status" value="1"/>
</dbReference>
<dbReference type="InterPro" id="IPR004960">
    <property type="entry name" value="LipA_acyltrans"/>
</dbReference>
<dbReference type="OrthoDB" id="9803456at2"/>
<keyword evidence="4 7" id="KW-0808">Transferase</keyword>
<dbReference type="RefSeq" id="WP_055462642.1">
    <property type="nucleotide sequence ID" value="NZ_CYHG01000004.1"/>
</dbReference>
<dbReference type="Pfam" id="PF03279">
    <property type="entry name" value="Lip_A_acyltrans"/>
    <property type="match status" value="1"/>
</dbReference>
<keyword evidence="5" id="KW-0472">Membrane</keyword>
<keyword evidence="6 7" id="KW-0012">Acyltransferase</keyword>
<accession>A0A0K6IK57</accession>
<dbReference type="Proteomes" id="UP000182769">
    <property type="component" value="Unassembled WGS sequence"/>
</dbReference>
<dbReference type="AlphaFoldDB" id="A0A0K6IK57"/>
<evidence type="ECO:0000256" key="4">
    <source>
        <dbReference type="ARBA" id="ARBA00022679"/>
    </source>
</evidence>
<dbReference type="GO" id="GO:0009247">
    <property type="term" value="P:glycolipid biosynthetic process"/>
    <property type="evidence" value="ECO:0007669"/>
    <property type="project" value="UniProtKB-ARBA"/>
</dbReference>
<dbReference type="CDD" id="cd07984">
    <property type="entry name" value="LPLAT_LABLAT-like"/>
    <property type="match status" value="1"/>
</dbReference>
<evidence type="ECO:0000256" key="3">
    <source>
        <dbReference type="ARBA" id="ARBA00022519"/>
    </source>
</evidence>
<protein>
    <submittedName>
        <fullName evidence="7">Lauroyl/myristoyl acyltransferase</fullName>
    </submittedName>
</protein>
<sequence>MSDQVSTSPMTKFIKTMGKLPFPFVRSMGRFAGLLGLRFDRRTRRAIDRNLELCLPHLDKEQRVRLRNSRLQHMGQTFAEMGHLWTRDVKFILDLCYEGEGAQALREAVQGKGGVIVLAPHIGNWEAVNVFVSSIRPMTAMYRPNKDESLDAFILEARNRAGGELVPTNRRGVMQIVKALNADGVVGMLPDQVPQQGSGEFAPFFGHQAYTMTLASQLALKTGAKAFVVGCIQTKKGFEVTAFEVDQRFYEEDPETSLTGLNASIEQLVQRAPGQYQWEYKRFKVQPHGALNPYKEHDHI</sequence>
<dbReference type="STRING" id="1137284.GCA_001418205_01533"/>
<organism evidence="7 8">
    <name type="scientific">Marinomonas fungiae</name>
    <dbReference type="NCBI Taxonomy" id="1137284"/>
    <lineage>
        <taxon>Bacteria</taxon>
        <taxon>Pseudomonadati</taxon>
        <taxon>Pseudomonadota</taxon>
        <taxon>Gammaproteobacteria</taxon>
        <taxon>Oceanospirillales</taxon>
        <taxon>Oceanospirillaceae</taxon>
        <taxon>Marinomonas</taxon>
    </lineage>
</organism>
<keyword evidence="2" id="KW-1003">Cell membrane</keyword>
<dbReference type="PANTHER" id="PTHR30606">
    <property type="entry name" value="LIPID A BIOSYNTHESIS LAUROYL ACYLTRANSFERASE"/>
    <property type="match status" value="1"/>
</dbReference>
<evidence type="ECO:0000313" key="7">
    <source>
        <dbReference type="EMBL" id="CUB03682.1"/>
    </source>
</evidence>
<evidence type="ECO:0000256" key="1">
    <source>
        <dbReference type="ARBA" id="ARBA00004533"/>
    </source>
</evidence>
<proteinExistence type="predicted"/>
<keyword evidence="8" id="KW-1185">Reference proteome</keyword>
<dbReference type="GO" id="GO:0005886">
    <property type="term" value="C:plasma membrane"/>
    <property type="evidence" value="ECO:0007669"/>
    <property type="project" value="UniProtKB-SubCell"/>
</dbReference>
<evidence type="ECO:0000256" key="2">
    <source>
        <dbReference type="ARBA" id="ARBA00022475"/>
    </source>
</evidence>
<name>A0A0K6IK57_9GAMM</name>
<evidence type="ECO:0000256" key="6">
    <source>
        <dbReference type="ARBA" id="ARBA00023315"/>
    </source>
</evidence>
<dbReference type="GO" id="GO:0016746">
    <property type="term" value="F:acyltransferase activity"/>
    <property type="evidence" value="ECO:0007669"/>
    <property type="project" value="UniProtKB-KW"/>
</dbReference>